<dbReference type="EMBL" id="HBUF01081109">
    <property type="protein sequence ID" value="CAG6632919.1"/>
    <property type="molecule type" value="Transcribed_RNA"/>
</dbReference>
<evidence type="ECO:0000256" key="20">
    <source>
        <dbReference type="ARBA" id="ARBA00025833"/>
    </source>
</evidence>
<keyword evidence="19" id="KW-0458">Lysosome</keyword>
<proteinExistence type="inferred from homology"/>
<keyword evidence="8 24" id="KW-0121">Carboxypeptidase</keyword>
<evidence type="ECO:0000256" key="9">
    <source>
        <dbReference type="ARBA" id="ARBA00022670"/>
    </source>
</evidence>
<keyword evidence="12" id="KW-0378">Hydrolase</keyword>
<dbReference type="InterPro" id="IPR046450">
    <property type="entry name" value="PA_dom_sf"/>
</dbReference>
<evidence type="ECO:0000256" key="22">
    <source>
        <dbReference type="SAM" id="SignalP"/>
    </source>
</evidence>
<dbReference type="EMBL" id="HBUF01081103">
    <property type="protein sequence ID" value="CAG6632910.1"/>
    <property type="molecule type" value="Transcribed_RNA"/>
</dbReference>
<dbReference type="GO" id="GO:0005764">
    <property type="term" value="C:lysosome"/>
    <property type="evidence" value="ECO:0007669"/>
    <property type="project" value="UniProtKB-SubCell"/>
</dbReference>
<dbReference type="GO" id="GO:0043171">
    <property type="term" value="P:peptide catabolic process"/>
    <property type="evidence" value="ECO:0007669"/>
    <property type="project" value="TreeGrafter"/>
</dbReference>
<evidence type="ECO:0000256" key="1">
    <source>
        <dbReference type="ARBA" id="ARBA00004240"/>
    </source>
</evidence>
<keyword evidence="15" id="KW-0333">Golgi apparatus</keyword>
<evidence type="ECO:0000256" key="21">
    <source>
        <dbReference type="ARBA" id="ARBA00033328"/>
    </source>
</evidence>
<dbReference type="EMBL" id="HBUF01081102">
    <property type="protein sequence ID" value="CAG6632909.1"/>
    <property type="molecule type" value="Transcribed_RNA"/>
</dbReference>
<evidence type="ECO:0000256" key="6">
    <source>
        <dbReference type="ARBA" id="ARBA00014116"/>
    </source>
</evidence>
<evidence type="ECO:0000256" key="19">
    <source>
        <dbReference type="ARBA" id="ARBA00023228"/>
    </source>
</evidence>
<keyword evidence="11 22" id="KW-0732">Signal</keyword>
<evidence type="ECO:0000256" key="13">
    <source>
        <dbReference type="ARBA" id="ARBA00022824"/>
    </source>
</evidence>
<dbReference type="SUPFAM" id="SSF53187">
    <property type="entry name" value="Zn-dependent exopeptidases"/>
    <property type="match status" value="1"/>
</dbReference>
<comment type="similarity">
    <text evidence="5">Belongs to the peptidase M28 family.</text>
</comment>
<evidence type="ECO:0000313" key="24">
    <source>
        <dbReference type="EMBL" id="CAG6632922.1"/>
    </source>
</evidence>
<evidence type="ECO:0000256" key="8">
    <source>
        <dbReference type="ARBA" id="ARBA00022645"/>
    </source>
</evidence>
<evidence type="ECO:0000256" key="14">
    <source>
        <dbReference type="ARBA" id="ARBA00022833"/>
    </source>
</evidence>
<dbReference type="EMBL" id="HBUF01081112">
    <property type="protein sequence ID" value="CAG6632924.1"/>
    <property type="molecule type" value="Transcribed_RNA"/>
</dbReference>
<keyword evidence="13" id="KW-0256">Endoplasmic reticulum</keyword>
<dbReference type="InterPro" id="IPR039866">
    <property type="entry name" value="CPQ"/>
</dbReference>
<evidence type="ECO:0000256" key="17">
    <source>
        <dbReference type="ARBA" id="ARBA00023145"/>
    </source>
</evidence>
<evidence type="ECO:0000256" key="12">
    <source>
        <dbReference type="ARBA" id="ARBA00022801"/>
    </source>
</evidence>
<keyword evidence="9" id="KW-0645">Protease</keyword>
<organism evidence="24">
    <name type="scientific">Cacopsylla melanoneura</name>
    <dbReference type="NCBI Taxonomy" id="428564"/>
    <lineage>
        <taxon>Eukaryota</taxon>
        <taxon>Metazoa</taxon>
        <taxon>Ecdysozoa</taxon>
        <taxon>Arthropoda</taxon>
        <taxon>Hexapoda</taxon>
        <taxon>Insecta</taxon>
        <taxon>Pterygota</taxon>
        <taxon>Neoptera</taxon>
        <taxon>Paraneoptera</taxon>
        <taxon>Hemiptera</taxon>
        <taxon>Sternorrhyncha</taxon>
        <taxon>Psylloidea</taxon>
        <taxon>Psyllidae</taxon>
        <taxon>Psyllinae</taxon>
        <taxon>Cacopsylla</taxon>
    </lineage>
</organism>
<evidence type="ECO:0000256" key="2">
    <source>
        <dbReference type="ARBA" id="ARBA00004371"/>
    </source>
</evidence>
<dbReference type="EMBL" id="HBUF01081105">
    <property type="protein sequence ID" value="CAG6632914.1"/>
    <property type="molecule type" value="Transcribed_RNA"/>
</dbReference>
<evidence type="ECO:0000256" key="7">
    <source>
        <dbReference type="ARBA" id="ARBA00022525"/>
    </source>
</evidence>
<dbReference type="FunFam" id="3.50.30.30:FF:000009">
    <property type="entry name" value="Carboxypeptidase Q"/>
    <property type="match status" value="1"/>
</dbReference>
<dbReference type="EMBL" id="HBUF01081111">
    <property type="protein sequence ID" value="CAG6632922.1"/>
    <property type="molecule type" value="Transcribed_RNA"/>
</dbReference>
<dbReference type="EMBL" id="HBUF01081107">
    <property type="protein sequence ID" value="CAG6632916.1"/>
    <property type="molecule type" value="Transcribed_RNA"/>
</dbReference>
<dbReference type="EMBL" id="HBUF01300753">
    <property type="protein sequence ID" value="CAG6691063.1"/>
    <property type="molecule type" value="Transcribed_RNA"/>
</dbReference>
<evidence type="ECO:0000256" key="4">
    <source>
        <dbReference type="ARBA" id="ARBA00004613"/>
    </source>
</evidence>
<feature type="signal peptide" evidence="22">
    <location>
        <begin position="1"/>
        <end position="20"/>
    </location>
</feature>
<dbReference type="Gene3D" id="3.50.30.30">
    <property type="match status" value="1"/>
</dbReference>
<evidence type="ECO:0000256" key="3">
    <source>
        <dbReference type="ARBA" id="ARBA00004555"/>
    </source>
</evidence>
<keyword evidence="17" id="KW-0865">Zymogen</keyword>
<keyword evidence="10" id="KW-0479">Metal-binding</keyword>
<accession>A0A8D8QKK3</accession>
<comment type="subunit">
    <text evidence="20">Homodimer. The monomeric form is inactive while the homodimer is active.</text>
</comment>
<dbReference type="EMBL" id="HBUF01300754">
    <property type="protein sequence ID" value="CAG6691066.1"/>
    <property type="molecule type" value="Transcribed_RNA"/>
</dbReference>
<dbReference type="EMBL" id="HBUF01081110">
    <property type="protein sequence ID" value="CAG6632921.1"/>
    <property type="molecule type" value="Transcribed_RNA"/>
</dbReference>
<keyword evidence="7" id="KW-0964">Secreted</keyword>
<keyword evidence="16" id="KW-0482">Metalloprotease</keyword>
<reference evidence="24" key="1">
    <citation type="submission" date="2021-05" db="EMBL/GenBank/DDBJ databases">
        <authorList>
            <person name="Alioto T."/>
            <person name="Alioto T."/>
            <person name="Gomez Garrido J."/>
        </authorList>
    </citation>
    <scope>NUCLEOTIDE SEQUENCE</scope>
</reference>
<evidence type="ECO:0000256" key="15">
    <source>
        <dbReference type="ARBA" id="ARBA00023034"/>
    </source>
</evidence>
<protein>
    <recommendedName>
        <fullName evidence="6">Carboxypeptidase Q</fullName>
    </recommendedName>
    <alternativeName>
        <fullName evidence="21">Plasma glutamate carboxypeptidase</fullName>
    </alternativeName>
</protein>
<dbReference type="GO" id="GO:0070573">
    <property type="term" value="F:metallodipeptidase activity"/>
    <property type="evidence" value="ECO:0007669"/>
    <property type="project" value="InterPro"/>
</dbReference>
<dbReference type="Pfam" id="PF04389">
    <property type="entry name" value="Peptidase_M28"/>
    <property type="match status" value="1"/>
</dbReference>
<dbReference type="EMBL" id="HBUF01300752">
    <property type="protein sequence ID" value="CAG6691060.1"/>
    <property type="molecule type" value="Transcribed_RNA"/>
</dbReference>
<evidence type="ECO:0000259" key="23">
    <source>
        <dbReference type="Pfam" id="PF04389"/>
    </source>
</evidence>
<evidence type="ECO:0000256" key="5">
    <source>
        <dbReference type="ARBA" id="ARBA00010918"/>
    </source>
</evidence>
<dbReference type="SUPFAM" id="SSF52025">
    <property type="entry name" value="PA domain"/>
    <property type="match status" value="1"/>
</dbReference>
<dbReference type="PANTHER" id="PTHR12053:SF3">
    <property type="entry name" value="CARBOXYPEPTIDASE Q"/>
    <property type="match status" value="1"/>
</dbReference>
<dbReference type="GO" id="GO:0005783">
    <property type="term" value="C:endoplasmic reticulum"/>
    <property type="evidence" value="ECO:0007669"/>
    <property type="project" value="UniProtKB-SubCell"/>
</dbReference>
<dbReference type="GO" id="GO:0005615">
    <property type="term" value="C:extracellular space"/>
    <property type="evidence" value="ECO:0007669"/>
    <property type="project" value="TreeGrafter"/>
</dbReference>
<dbReference type="GO" id="GO:0004180">
    <property type="term" value="F:carboxypeptidase activity"/>
    <property type="evidence" value="ECO:0007669"/>
    <property type="project" value="UniProtKB-KW"/>
</dbReference>
<dbReference type="EMBL" id="HBUF01081104">
    <property type="protein sequence ID" value="CAG6632912.1"/>
    <property type="molecule type" value="Transcribed_RNA"/>
</dbReference>
<evidence type="ECO:0000256" key="10">
    <source>
        <dbReference type="ARBA" id="ARBA00022723"/>
    </source>
</evidence>
<dbReference type="GO" id="GO:0006508">
    <property type="term" value="P:proteolysis"/>
    <property type="evidence" value="ECO:0007669"/>
    <property type="project" value="UniProtKB-KW"/>
</dbReference>
<comment type="subcellular location">
    <subcellularLocation>
        <location evidence="1">Endoplasmic reticulum</location>
    </subcellularLocation>
    <subcellularLocation>
        <location evidence="3">Golgi apparatus</location>
    </subcellularLocation>
    <subcellularLocation>
        <location evidence="2">Lysosome</location>
    </subcellularLocation>
    <subcellularLocation>
        <location evidence="4">Secreted</location>
    </subcellularLocation>
</comment>
<feature type="chain" id="PRO_5033956105" description="Carboxypeptidase Q" evidence="22">
    <location>
        <begin position="21"/>
        <end position="470"/>
    </location>
</feature>
<dbReference type="EMBL" id="HBUF01081108">
    <property type="protein sequence ID" value="CAG6632917.1"/>
    <property type="molecule type" value="Transcribed_RNA"/>
</dbReference>
<dbReference type="GO" id="GO:0005794">
    <property type="term" value="C:Golgi apparatus"/>
    <property type="evidence" value="ECO:0007669"/>
    <property type="project" value="UniProtKB-SubCell"/>
</dbReference>
<feature type="domain" description="Peptidase M28" evidence="23">
    <location>
        <begin position="266"/>
        <end position="453"/>
    </location>
</feature>
<dbReference type="GO" id="GO:0046872">
    <property type="term" value="F:metal ion binding"/>
    <property type="evidence" value="ECO:0007669"/>
    <property type="project" value="UniProtKB-KW"/>
</dbReference>
<dbReference type="EMBL" id="HBUF01081106">
    <property type="protein sequence ID" value="CAG6632915.1"/>
    <property type="molecule type" value="Transcribed_RNA"/>
</dbReference>
<keyword evidence="18" id="KW-0325">Glycoprotein</keyword>
<dbReference type="InterPro" id="IPR007484">
    <property type="entry name" value="Peptidase_M28"/>
</dbReference>
<dbReference type="EMBL" id="HBUF01081101">
    <property type="protein sequence ID" value="CAG6632908.1"/>
    <property type="molecule type" value="Transcribed_RNA"/>
</dbReference>
<dbReference type="Gene3D" id="3.40.630.10">
    <property type="entry name" value="Zn peptidases"/>
    <property type="match status" value="1"/>
</dbReference>
<sequence>MALFWVLILCSCLSIGSVQSQPTSPPVNCDYIDAEINSYKPVVDRIIAAVSKGGFFQSHTYATLSNFVDKFGPRLTGSEALERSIDYMVNETRDFGLDVWTENVTAPKWERISEHVKLIEPWTSNIPVLALGGSVGTPQGGITAEVVVVKSFTELVDKSAEVSGKIVVFNQDFISYGDSVKYRSKGASIASKYGAVATLIRSITPFSLGTPHTGHQSYDKGVKPIPTLCIPPEYAEMLYRMYKRGDSRVVVSINLDTRQGTTITRNTIVDIKGRESPDKLVIVSGHLDSWDVGQGALDDGGGAFISWNSLVLMKSLNLKPRRTVRAILWTGEEQGYIGAAEYARRHADDMKNVIVAMESDEGTFTPHGLLIKGSLQASCILKKILRLFKPINATQVKSSQYPVGSDIELFQAQNVTGIALINENERYFWYHHTAADTMAVLDPIALDYCTALWGGVAYILADMSIDLPRI</sequence>
<evidence type="ECO:0000256" key="11">
    <source>
        <dbReference type="ARBA" id="ARBA00022729"/>
    </source>
</evidence>
<dbReference type="PANTHER" id="PTHR12053">
    <property type="entry name" value="PROTEASE FAMILY M28 PLASMA GLUTAMATE CARBOXYPEPTIDASE-RELATED"/>
    <property type="match status" value="1"/>
</dbReference>
<dbReference type="AlphaFoldDB" id="A0A8D8QKK3"/>
<evidence type="ECO:0000256" key="18">
    <source>
        <dbReference type="ARBA" id="ARBA00023180"/>
    </source>
</evidence>
<evidence type="ECO:0000256" key="16">
    <source>
        <dbReference type="ARBA" id="ARBA00023049"/>
    </source>
</evidence>
<name>A0A8D8QKK3_9HEMI</name>
<keyword evidence="14" id="KW-0862">Zinc</keyword>